<dbReference type="Gene3D" id="3.30.420.240">
    <property type="match status" value="1"/>
</dbReference>
<dbReference type="EMBL" id="BBPI01000088">
    <property type="protein sequence ID" value="GAM02520.1"/>
    <property type="molecule type" value="Genomic_DNA"/>
</dbReference>
<dbReference type="Gene3D" id="3.40.50.300">
    <property type="entry name" value="P-loop containing nucleotide triphosphate hydrolases"/>
    <property type="match status" value="1"/>
</dbReference>
<sequence length="437" mass="46878">MMAGQDAATRLATLAMLEPGAREQALAALTAAQKRELVERWELWAHDGQVAPPGDWRVWLIRAGRGFGKTRAGAEWVSALAREQPGARIALMGATLRDVERVMVRGESGLLAVARKGETPKWIGSLGQVHFASGAIGFAYSAAAPEALRGPQHHAAWCDELGKWKGEAGWDNLMMTLRLGETPRVLVTTTPRATPLMRKVMALPDCVETIGRTSDNAHLPDSFQDAMIAQYGDTRLGRQELDGEMVDDREGALWTRALLDRQRVKTVPALDRVVVGVDPPATSSGDACGIVAVGLGRDGHGYVLEDASEAGLSPEGWAARVAGCARRNRADRVVAERNQGGDMVESVLRLADPTLPVHLVYASIGKAARAEPVSFLYAQGRVWHSRGFPALEDELCGLGVAGAYDGPGRSPDRADALVWALTELMLSGRGPPGIRNL</sequence>
<accession>A0A0A1WAM7</accession>
<dbReference type="Pfam" id="PF03237">
    <property type="entry name" value="Terminase_6N"/>
    <property type="match status" value="1"/>
</dbReference>
<dbReference type="InterPro" id="IPR027417">
    <property type="entry name" value="P-loop_NTPase"/>
</dbReference>
<evidence type="ECO:0000256" key="1">
    <source>
        <dbReference type="ARBA" id="ARBA00022612"/>
    </source>
</evidence>
<protein>
    <submittedName>
        <fullName evidence="3">Terminase-like family protein</fullName>
    </submittedName>
</protein>
<feature type="domain" description="Terminase large subunit gp17-like C-terminal" evidence="2">
    <location>
        <begin position="275"/>
        <end position="422"/>
    </location>
</feature>
<comment type="caution">
    <text evidence="3">The sequence shown here is derived from an EMBL/GenBank/DDBJ whole genome shotgun (WGS) entry which is preliminary data.</text>
</comment>
<keyword evidence="4" id="KW-1185">Reference proteome</keyword>
<evidence type="ECO:0000313" key="3">
    <source>
        <dbReference type="EMBL" id="GAM02520.1"/>
    </source>
</evidence>
<organism evidence="3 4">
    <name type="scientific">Sphingomonas parapaucimobilis NBRC 15100</name>
    <dbReference type="NCBI Taxonomy" id="1219049"/>
    <lineage>
        <taxon>Bacteria</taxon>
        <taxon>Pseudomonadati</taxon>
        <taxon>Pseudomonadota</taxon>
        <taxon>Alphaproteobacteria</taxon>
        <taxon>Sphingomonadales</taxon>
        <taxon>Sphingomonadaceae</taxon>
        <taxon>Sphingomonas</taxon>
    </lineage>
</organism>
<evidence type="ECO:0000313" key="4">
    <source>
        <dbReference type="Proteomes" id="UP000032305"/>
    </source>
</evidence>
<dbReference type="AlphaFoldDB" id="A0A0A1WAM7"/>
<dbReference type="Pfam" id="PF17289">
    <property type="entry name" value="Terminase_6C"/>
    <property type="match status" value="1"/>
</dbReference>
<gene>
    <name evidence="3" type="ORF">SP5_088_00100</name>
</gene>
<reference evidence="3 4" key="1">
    <citation type="submission" date="2014-11" db="EMBL/GenBank/DDBJ databases">
        <title>Whole genome shotgun sequence of Sphingomonas parapaucimobilis NBRC 15100.</title>
        <authorList>
            <person name="Katano-Makiyama Y."/>
            <person name="Hosoyama A."/>
            <person name="Hashimoto M."/>
            <person name="Hosoyama Y."/>
            <person name="Noguchi M."/>
            <person name="Numata M."/>
            <person name="Tsuchikane K."/>
            <person name="Hirakata S."/>
            <person name="Uohara A."/>
            <person name="Shimodaira J."/>
            <person name="Ohji S."/>
            <person name="Ichikawa N."/>
            <person name="Kimura A."/>
            <person name="Yamazoe A."/>
            <person name="Fujita N."/>
        </authorList>
    </citation>
    <scope>NUCLEOTIDE SEQUENCE [LARGE SCALE GENOMIC DNA]</scope>
    <source>
        <strain evidence="3 4">NBRC 15100</strain>
    </source>
</reference>
<proteinExistence type="predicted"/>
<dbReference type="InterPro" id="IPR035421">
    <property type="entry name" value="Terminase_6C"/>
</dbReference>
<name>A0A0A1WAM7_9SPHN</name>
<dbReference type="Proteomes" id="UP000032305">
    <property type="component" value="Unassembled WGS sequence"/>
</dbReference>
<evidence type="ECO:0000259" key="2">
    <source>
        <dbReference type="Pfam" id="PF17289"/>
    </source>
</evidence>
<dbReference type="eggNOG" id="COG5323">
    <property type="taxonomic scope" value="Bacteria"/>
</dbReference>
<keyword evidence="1" id="KW-1188">Viral release from host cell</keyword>